<evidence type="ECO:0000256" key="1">
    <source>
        <dbReference type="ARBA" id="ARBA00005187"/>
    </source>
</evidence>
<evidence type="ECO:0000256" key="9">
    <source>
        <dbReference type="PIRSR" id="PIRSR001589-2"/>
    </source>
</evidence>
<dbReference type="Pfam" id="PF00733">
    <property type="entry name" value="Asn_synthase"/>
    <property type="match status" value="1"/>
</dbReference>
<evidence type="ECO:0000256" key="5">
    <source>
        <dbReference type="ARBA" id="ARBA00022840"/>
    </source>
</evidence>
<accession>A0A3G6RMD5</accession>
<dbReference type="InterPro" id="IPR033738">
    <property type="entry name" value="AsnB_N"/>
</dbReference>
<dbReference type="PANTHER" id="PTHR43284">
    <property type="entry name" value="ASPARAGINE SYNTHETASE (GLUTAMINE-HYDROLYZING)"/>
    <property type="match status" value="1"/>
</dbReference>
<keyword evidence="6 8" id="KW-0315">Glutamine amidotransferase</keyword>
<comment type="pathway">
    <text evidence="1">Amino-acid biosynthesis; L-asparagine biosynthesis; L-asparagine from L-aspartate (L-Gln route): step 1/1.</text>
</comment>
<evidence type="ECO:0000313" key="11">
    <source>
        <dbReference type="EMBL" id="AZA81110.1"/>
    </source>
</evidence>
<sequence>MCGICGYYSFHKNISSTNIMEMNQAIKHRGPDDEGFWINKRSGGQSFSGSDSTTKIKEQFPILEEELSDIALGFRRLSIVDLSEKGHQPMISEDEQIIITFNGEIYNFKKIREELELLGYSFRSTSDTEVIVKAYQQWGNDMFVKLDGMFALCIIDLTHQKCILARDRVGMKPLFYSQNEQGIVWASEIKAVLKHEFIKAEINWNGVYTNFLFQTTLAPETCFQNIFSLEPASFMAIDLKNQTVTKEKFWDFPNTNKNISEEEAVKHVDTLLSESIAEQLYADVPVAVMMSGGIDSTLIASKSKPFNTHVDTYTISYQFSEEEVKNASIAAKHFDIPHQVEKVNDDEILAELKENIQHFEEPYSSLEVLMNAAKYAHDNGFKVVLSGNGADELFAGYSHTLKLKKWLLMRNFNFISPFIITKGKFSDKVKNYFSQDFMFDFFRQSQTGMMPIEVKNIICPDIYKEINTNLSGYHASESKNYLDYFEYDMKYSLSSHHVFRDDLSAMRYGVEFRYPYLSNELIDYVSSLPEKIRFNGTINKPLLRRVAEKYLPEEVLHMPKRGFSFPLDYYLKNEKKVRDFVTENLDSLKKRNFFNPEVIDEWWTGLESGYDCVKIWQLVTFELWYQKYFEK</sequence>
<protein>
    <recommendedName>
        <fullName evidence="3">asparagine synthase (glutamine-hydrolyzing)</fullName>
        <ecNumber evidence="3">6.3.5.4</ecNumber>
    </recommendedName>
</protein>
<dbReference type="GO" id="GO:0005524">
    <property type="term" value="F:ATP binding"/>
    <property type="evidence" value="ECO:0007669"/>
    <property type="project" value="UniProtKB-KW"/>
</dbReference>
<proteinExistence type="inferred from homology"/>
<evidence type="ECO:0000256" key="2">
    <source>
        <dbReference type="ARBA" id="ARBA00005752"/>
    </source>
</evidence>
<dbReference type="RefSeq" id="WP_103288507.1">
    <property type="nucleotide sequence ID" value="NZ_CP033924.1"/>
</dbReference>
<dbReference type="Proteomes" id="UP000279972">
    <property type="component" value="Chromosome"/>
</dbReference>
<evidence type="ECO:0000256" key="3">
    <source>
        <dbReference type="ARBA" id="ARBA00012737"/>
    </source>
</evidence>
<keyword evidence="4 9" id="KW-0547">Nucleotide-binding</keyword>
<evidence type="ECO:0000256" key="6">
    <source>
        <dbReference type="ARBA" id="ARBA00022962"/>
    </source>
</evidence>
<dbReference type="EMBL" id="CP033924">
    <property type="protein sequence ID" value="AZA81110.1"/>
    <property type="molecule type" value="Genomic_DNA"/>
</dbReference>
<dbReference type="PROSITE" id="PS51278">
    <property type="entry name" value="GATASE_TYPE_2"/>
    <property type="match status" value="1"/>
</dbReference>
<evidence type="ECO:0000256" key="4">
    <source>
        <dbReference type="ARBA" id="ARBA00022741"/>
    </source>
</evidence>
<name>A0A3G6RMD5_CHRLC</name>
<feature type="binding site" evidence="9">
    <location>
        <begin position="386"/>
        <end position="387"/>
    </location>
    <ligand>
        <name>ATP</name>
        <dbReference type="ChEBI" id="CHEBI:30616"/>
    </ligand>
</feature>
<dbReference type="InterPro" id="IPR051786">
    <property type="entry name" value="ASN_synthetase/amidase"/>
</dbReference>
<dbReference type="InterPro" id="IPR017932">
    <property type="entry name" value="GATase_2_dom"/>
</dbReference>
<keyword evidence="11" id="KW-0436">Ligase</keyword>
<organism evidence="12 13">
    <name type="scientific">Chryseobacterium lactis</name>
    <dbReference type="NCBI Taxonomy" id="1241981"/>
    <lineage>
        <taxon>Bacteria</taxon>
        <taxon>Pseudomonadati</taxon>
        <taxon>Bacteroidota</taxon>
        <taxon>Flavobacteriia</taxon>
        <taxon>Flavobacteriales</taxon>
        <taxon>Weeksellaceae</taxon>
        <taxon>Chryseobacterium group</taxon>
        <taxon>Chryseobacterium</taxon>
    </lineage>
</organism>
<feature type="active site" description="For GATase activity" evidence="8">
    <location>
        <position position="2"/>
    </location>
</feature>
<evidence type="ECO:0000313" key="14">
    <source>
        <dbReference type="Proteomes" id="UP000279972"/>
    </source>
</evidence>
<keyword evidence="8" id="KW-0028">Amino-acid biosynthesis</keyword>
<dbReference type="CDD" id="cd00712">
    <property type="entry name" value="AsnB"/>
    <property type="match status" value="1"/>
</dbReference>
<dbReference type="CDD" id="cd01991">
    <property type="entry name" value="Asn_synthase_B_C"/>
    <property type="match status" value="1"/>
</dbReference>
<dbReference type="InterPro" id="IPR029055">
    <property type="entry name" value="Ntn_hydrolases_N"/>
</dbReference>
<keyword evidence="5 9" id="KW-0067">ATP-binding</keyword>
<feature type="binding site" evidence="9">
    <location>
        <position position="315"/>
    </location>
    <ligand>
        <name>ATP</name>
        <dbReference type="ChEBI" id="CHEBI:30616"/>
    </ligand>
</feature>
<dbReference type="SUPFAM" id="SSF52402">
    <property type="entry name" value="Adenine nucleotide alpha hydrolases-like"/>
    <property type="match status" value="1"/>
</dbReference>
<dbReference type="InterPro" id="IPR001962">
    <property type="entry name" value="Asn_synthase"/>
</dbReference>
<dbReference type="EMBL" id="PPEH01000001">
    <property type="protein sequence ID" value="PNW14961.1"/>
    <property type="molecule type" value="Genomic_DNA"/>
</dbReference>
<dbReference type="Gene3D" id="3.60.20.10">
    <property type="entry name" value="Glutamine Phosphoribosylpyrophosphate, subunit 1, domain 1"/>
    <property type="match status" value="1"/>
</dbReference>
<keyword evidence="8" id="KW-0061">Asparagine biosynthesis</keyword>
<gene>
    <name evidence="12" type="primary">asnB</name>
    <name evidence="12" type="ORF">C1637_00575</name>
    <name evidence="11" type="ORF">EG342_03960</name>
</gene>
<evidence type="ECO:0000313" key="13">
    <source>
        <dbReference type="Proteomes" id="UP000236262"/>
    </source>
</evidence>
<dbReference type="GO" id="GO:0005829">
    <property type="term" value="C:cytosol"/>
    <property type="evidence" value="ECO:0007669"/>
    <property type="project" value="TreeGrafter"/>
</dbReference>
<evidence type="ECO:0000313" key="12">
    <source>
        <dbReference type="EMBL" id="PNW14961.1"/>
    </source>
</evidence>
<dbReference type="SUPFAM" id="SSF56235">
    <property type="entry name" value="N-terminal nucleophile aminohydrolases (Ntn hydrolases)"/>
    <property type="match status" value="1"/>
</dbReference>
<feature type="domain" description="Glutamine amidotransferase type-2" evidence="10">
    <location>
        <begin position="2"/>
        <end position="240"/>
    </location>
</feature>
<comment type="similarity">
    <text evidence="2">Belongs to the asparagine synthetase family.</text>
</comment>
<dbReference type="Pfam" id="PF13537">
    <property type="entry name" value="GATase_7"/>
    <property type="match status" value="1"/>
</dbReference>
<reference evidence="12 13" key="1">
    <citation type="submission" date="2018-01" db="EMBL/GenBank/DDBJ databases">
        <title>Draft genome sequences of Chryseobacterium lactis NCTC11390, Chryseobacterium oncorhynchi 701B-08, and Chryseobacterium viscerum 687B-08.</title>
        <authorList>
            <person name="Jeong J.-J."/>
            <person name="Lee Y.J."/>
            <person name="Park B."/>
            <person name="Choi I.-G."/>
            <person name="Kim K.D."/>
        </authorList>
    </citation>
    <scope>NUCLEOTIDE SEQUENCE [LARGE SCALE GENOMIC DNA]</scope>
    <source>
        <strain evidence="12 13">NCTC11390</strain>
    </source>
</reference>
<dbReference type="EC" id="6.3.5.4" evidence="3"/>
<comment type="catalytic activity">
    <reaction evidence="7">
        <text>L-aspartate + L-glutamine + ATP + H2O = L-asparagine + L-glutamate + AMP + diphosphate + H(+)</text>
        <dbReference type="Rhea" id="RHEA:12228"/>
        <dbReference type="ChEBI" id="CHEBI:15377"/>
        <dbReference type="ChEBI" id="CHEBI:15378"/>
        <dbReference type="ChEBI" id="CHEBI:29985"/>
        <dbReference type="ChEBI" id="CHEBI:29991"/>
        <dbReference type="ChEBI" id="CHEBI:30616"/>
        <dbReference type="ChEBI" id="CHEBI:33019"/>
        <dbReference type="ChEBI" id="CHEBI:58048"/>
        <dbReference type="ChEBI" id="CHEBI:58359"/>
        <dbReference type="ChEBI" id="CHEBI:456215"/>
        <dbReference type="EC" id="6.3.5.4"/>
    </reaction>
</comment>
<reference evidence="11 14" key="2">
    <citation type="submission" date="2018-11" db="EMBL/GenBank/DDBJ databases">
        <title>Proposal to divide the Flavobacteriaceae and reorganize its genera based on Amino Acid Identity values calculated from whole genome sequences.</title>
        <authorList>
            <person name="Nicholson A.C."/>
            <person name="Gulvik C.A."/>
            <person name="Whitney A.M."/>
            <person name="Humrighouse B.W."/>
            <person name="Bell M."/>
            <person name="Holmes B."/>
            <person name="Steigerwalt A.G."/>
            <person name="Villarma A."/>
            <person name="Sheth M."/>
            <person name="Batra D."/>
            <person name="Pryor J."/>
            <person name="Bernardet J.-F."/>
            <person name="Hugo C."/>
            <person name="Kampfer P."/>
            <person name="Newman J."/>
            <person name="McQuiston J.R."/>
        </authorList>
    </citation>
    <scope>NUCLEOTIDE SEQUENCE [LARGE SCALE GENOMIC DNA]</scope>
    <source>
        <strain evidence="11 14">KC_1864</strain>
    </source>
</reference>
<dbReference type="PANTHER" id="PTHR43284:SF1">
    <property type="entry name" value="ASPARAGINE SYNTHETASE"/>
    <property type="match status" value="1"/>
</dbReference>
<dbReference type="AlphaFoldDB" id="A0A3G6RMD5"/>
<keyword evidence="14" id="KW-1185">Reference proteome</keyword>
<dbReference type="OrthoDB" id="9763290at2"/>
<dbReference type="Gene3D" id="3.40.50.620">
    <property type="entry name" value="HUPs"/>
    <property type="match status" value="1"/>
</dbReference>
<dbReference type="PIRSF" id="PIRSF001589">
    <property type="entry name" value="Asn_synthetase_glu-h"/>
    <property type="match status" value="1"/>
</dbReference>
<dbReference type="NCBIfam" id="TIGR01536">
    <property type="entry name" value="asn_synth_AEB"/>
    <property type="match status" value="1"/>
</dbReference>
<evidence type="ECO:0000256" key="8">
    <source>
        <dbReference type="PIRSR" id="PIRSR001589-1"/>
    </source>
</evidence>
<dbReference type="InterPro" id="IPR014729">
    <property type="entry name" value="Rossmann-like_a/b/a_fold"/>
</dbReference>
<dbReference type="InterPro" id="IPR006426">
    <property type="entry name" value="Asn_synth_AEB"/>
</dbReference>
<feature type="binding site" evidence="9">
    <location>
        <position position="127"/>
    </location>
    <ligand>
        <name>L-glutamine</name>
        <dbReference type="ChEBI" id="CHEBI:58359"/>
    </ligand>
</feature>
<dbReference type="GO" id="GO:0004066">
    <property type="term" value="F:asparagine synthase (glutamine-hydrolyzing) activity"/>
    <property type="evidence" value="ECO:0007669"/>
    <property type="project" value="UniProtKB-EC"/>
</dbReference>
<evidence type="ECO:0000256" key="7">
    <source>
        <dbReference type="ARBA" id="ARBA00048741"/>
    </source>
</evidence>
<dbReference type="Proteomes" id="UP000236262">
    <property type="component" value="Unassembled WGS sequence"/>
</dbReference>
<evidence type="ECO:0000259" key="10">
    <source>
        <dbReference type="PROSITE" id="PS51278"/>
    </source>
</evidence>
<dbReference type="KEGG" id="clac:EG342_03960"/>
<dbReference type="GO" id="GO:0006529">
    <property type="term" value="P:asparagine biosynthetic process"/>
    <property type="evidence" value="ECO:0007669"/>
    <property type="project" value="UniProtKB-KW"/>
</dbReference>